<dbReference type="Proteomes" id="UP001499854">
    <property type="component" value="Unassembled WGS sequence"/>
</dbReference>
<comment type="caution">
    <text evidence="1">The sequence shown here is derived from an EMBL/GenBank/DDBJ whole genome shotgun (WGS) entry which is preliminary data.</text>
</comment>
<gene>
    <name evidence="1" type="ORF">GCM10009838_51800</name>
</gene>
<reference evidence="2" key="1">
    <citation type="journal article" date="2019" name="Int. J. Syst. Evol. Microbiol.">
        <title>The Global Catalogue of Microorganisms (GCM) 10K type strain sequencing project: providing services to taxonomists for standard genome sequencing and annotation.</title>
        <authorList>
            <consortium name="The Broad Institute Genomics Platform"/>
            <consortium name="The Broad Institute Genome Sequencing Center for Infectious Disease"/>
            <person name="Wu L."/>
            <person name="Ma J."/>
        </authorList>
    </citation>
    <scope>NUCLEOTIDE SEQUENCE [LARGE SCALE GENOMIC DNA]</scope>
    <source>
        <strain evidence="2">JCM 16013</strain>
    </source>
</reference>
<accession>A0ABP5DS56</accession>
<evidence type="ECO:0000313" key="2">
    <source>
        <dbReference type="Proteomes" id="UP001499854"/>
    </source>
</evidence>
<proteinExistence type="predicted"/>
<protein>
    <submittedName>
        <fullName evidence="1">Uncharacterized protein</fullName>
    </submittedName>
</protein>
<sequence length="112" mass="12173">MATEPFQDRLATETLFPDCVQVPFHPLCSVWFPAYEYVRFQLVHAGPLFVMTTCAPNPLPESQVVEYTAVHPGVDAAFELVAVSAANPPATAMVNPDATKALVKRRAGRSVS</sequence>
<organism evidence="1 2">
    <name type="scientific">Catenulispora subtropica</name>
    <dbReference type="NCBI Taxonomy" id="450798"/>
    <lineage>
        <taxon>Bacteria</taxon>
        <taxon>Bacillati</taxon>
        <taxon>Actinomycetota</taxon>
        <taxon>Actinomycetes</taxon>
        <taxon>Catenulisporales</taxon>
        <taxon>Catenulisporaceae</taxon>
        <taxon>Catenulispora</taxon>
    </lineage>
</organism>
<dbReference type="EMBL" id="BAAAQM010000032">
    <property type="protein sequence ID" value="GAA1983676.1"/>
    <property type="molecule type" value="Genomic_DNA"/>
</dbReference>
<evidence type="ECO:0000313" key="1">
    <source>
        <dbReference type="EMBL" id="GAA1983676.1"/>
    </source>
</evidence>
<keyword evidence="2" id="KW-1185">Reference proteome</keyword>
<name>A0ABP5DS56_9ACTN</name>